<protein>
    <submittedName>
        <fullName evidence="4">YCII-related protein</fullName>
    </submittedName>
</protein>
<evidence type="ECO:0000256" key="2">
    <source>
        <dbReference type="ARBA" id="ARBA00023315"/>
    </source>
</evidence>
<dbReference type="PANTHER" id="PTHR10908:SF0">
    <property type="entry name" value="SEROTONIN N-ACETYLTRANSFERASE"/>
    <property type="match status" value="1"/>
</dbReference>
<evidence type="ECO:0000256" key="1">
    <source>
        <dbReference type="ARBA" id="ARBA00022679"/>
    </source>
</evidence>
<organism evidence="4 5">
    <name type="scientific">Nitzschia inconspicua</name>
    <dbReference type="NCBI Taxonomy" id="303405"/>
    <lineage>
        <taxon>Eukaryota</taxon>
        <taxon>Sar</taxon>
        <taxon>Stramenopiles</taxon>
        <taxon>Ochrophyta</taxon>
        <taxon>Bacillariophyta</taxon>
        <taxon>Bacillariophyceae</taxon>
        <taxon>Bacillariophycidae</taxon>
        <taxon>Bacillariales</taxon>
        <taxon>Bacillariaceae</taxon>
        <taxon>Nitzschia</taxon>
    </lineage>
</organism>
<dbReference type="OrthoDB" id="75169at2759"/>
<dbReference type="PROSITE" id="PS51186">
    <property type="entry name" value="GNAT"/>
    <property type="match status" value="1"/>
</dbReference>
<name>A0A9K3LJ78_9STRA</name>
<gene>
    <name evidence="4" type="ORF">IV203_025647</name>
</gene>
<dbReference type="InterPro" id="IPR005545">
    <property type="entry name" value="YCII"/>
</dbReference>
<dbReference type="InterPro" id="IPR051635">
    <property type="entry name" value="SNAT-like"/>
</dbReference>
<dbReference type="InterPro" id="IPR000182">
    <property type="entry name" value="GNAT_dom"/>
</dbReference>
<comment type="caution">
    <text evidence="4">The sequence shown here is derived from an EMBL/GenBank/DDBJ whole genome shotgun (WGS) entry which is preliminary data.</text>
</comment>
<feature type="domain" description="N-acetyltransferase" evidence="3">
    <location>
        <begin position="20"/>
        <end position="208"/>
    </location>
</feature>
<keyword evidence="2" id="KW-0012">Acyltransferase</keyword>
<reference evidence="4" key="2">
    <citation type="submission" date="2021-04" db="EMBL/GenBank/DDBJ databases">
        <authorList>
            <person name="Podell S."/>
        </authorList>
    </citation>
    <scope>NUCLEOTIDE SEQUENCE</scope>
    <source>
        <strain evidence="4">Hildebrandi</strain>
    </source>
</reference>
<dbReference type="CDD" id="cd04301">
    <property type="entry name" value="NAT_SF"/>
    <property type="match status" value="1"/>
</dbReference>
<reference evidence="4" key="1">
    <citation type="journal article" date="2021" name="Sci. Rep.">
        <title>Diploid genomic architecture of Nitzschia inconspicua, an elite biomass production diatom.</title>
        <authorList>
            <person name="Oliver A."/>
            <person name="Podell S."/>
            <person name="Pinowska A."/>
            <person name="Traller J.C."/>
            <person name="Smith S.R."/>
            <person name="McClure R."/>
            <person name="Beliaev A."/>
            <person name="Bohutskyi P."/>
            <person name="Hill E.A."/>
            <person name="Rabines A."/>
            <person name="Zheng H."/>
            <person name="Allen L.Z."/>
            <person name="Kuo A."/>
            <person name="Grigoriev I.V."/>
            <person name="Allen A.E."/>
            <person name="Hazlebeck D."/>
            <person name="Allen E.E."/>
        </authorList>
    </citation>
    <scope>NUCLEOTIDE SEQUENCE</scope>
    <source>
        <strain evidence="4">Hildebrandi</strain>
    </source>
</reference>
<evidence type="ECO:0000313" key="5">
    <source>
        <dbReference type="Proteomes" id="UP000693970"/>
    </source>
</evidence>
<accession>A0A9K3LJ78</accession>
<evidence type="ECO:0000313" key="4">
    <source>
        <dbReference type="EMBL" id="KAG7361981.1"/>
    </source>
</evidence>
<proteinExistence type="predicted"/>
<dbReference type="Pfam" id="PF00583">
    <property type="entry name" value="Acetyltransf_1"/>
    <property type="match status" value="1"/>
</dbReference>
<dbReference type="PANTHER" id="PTHR10908">
    <property type="entry name" value="SEROTONIN N-ACETYLTRANSFERASE"/>
    <property type="match status" value="1"/>
</dbReference>
<evidence type="ECO:0000259" key="3">
    <source>
        <dbReference type="PROSITE" id="PS51186"/>
    </source>
</evidence>
<keyword evidence="1" id="KW-0808">Transferase</keyword>
<dbReference type="Pfam" id="PF03795">
    <property type="entry name" value="YCII"/>
    <property type="match status" value="1"/>
</dbReference>
<dbReference type="GO" id="GO:0008080">
    <property type="term" value="F:N-acetyltransferase activity"/>
    <property type="evidence" value="ECO:0007669"/>
    <property type="project" value="UniProtKB-ARBA"/>
</dbReference>
<dbReference type="Proteomes" id="UP000693970">
    <property type="component" value="Unassembled WGS sequence"/>
</dbReference>
<dbReference type="AlphaFoldDB" id="A0A9K3LJ78"/>
<sequence length="317" mass="35813">MSSSVDRTDMDSDVVLASQLTYRQPCRDDIPRCFEIESASYPSDEAASWESLILRQEQAGEYFLICTIPSVSGSPNKDDDDDTIVGFVCATRCNEFTEESMSSHDPMGRLLAIHSVVVDEPYRNRGIAKAMLRHYVNRIQQEQQQQYHSPRGVSSSSSSSSLEEVPPIIESMVLLSKKHLLGFYVQCGFFVNRPSPIVHGQELWYELEQSCIRSSPKEGEMWFCKTEQFKKPYPDVRPYLEEHKTWVQQLRASGHCITSGYRVDGEGKPGGGGLMFLTATSYDEAMNLVLQDPLVANDCVNWELNGWIGQVGDIQMR</sequence>
<keyword evidence="5" id="KW-1185">Reference proteome</keyword>
<dbReference type="EMBL" id="JAGRRH010000012">
    <property type="protein sequence ID" value="KAG7361981.1"/>
    <property type="molecule type" value="Genomic_DNA"/>
</dbReference>